<evidence type="ECO:0000259" key="2">
    <source>
        <dbReference type="PROSITE" id="PS50110"/>
    </source>
</evidence>
<dbReference type="SMART" id="SM00850">
    <property type="entry name" value="LytTR"/>
    <property type="match status" value="1"/>
</dbReference>
<dbReference type="Proteomes" id="UP000321580">
    <property type="component" value="Unassembled WGS sequence"/>
</dbReference>
<name>A0A5C6RFE1_9BACT</name>
<evidence type="ECO:0000313" key="4">
    <source>
        <dbReference type="EMBL" id="TXB59748.1"/>
    </source>
</evidence>
<dbReference type="GO" id="GO:0000156">
    <property type="term" value="F:phosphorelay response regulator activity"/>
    <property type="evidence" value="ECO:0007669"/>
    <property type="project" value="InterPro"/>
</dbReference>
<protein>
    <submittedName>
        <fullName evidence="4">LytTR family transcriptional regulator</fullName>
    </submittedName>
</protein>
<organism evidence="4 5">
    <name type="scientific">Phaeodactylibacter luteus</name>
    <dbReference type="NCBI Taxonomy" id="1564516"/>
    <lineage>
        <taxon>Bacteria</taxon>
        <taxon>Pseudomonadati</taxon>
        <taxon>Bacteroidota</taxon>
        <taxon>Saprospiria</taxon>
        <taxon>Saprospirales</taxon>
        <taxon>Haliscomenobacteraceae</taxon>
        <taxon>Phaeodactylibacter</taxon>
    </lineage>
</organism>
<accession>A0A5C6RFE1</accession>
<dbReference type="Gene3D" id="2.40.50.1020">
    <property type="entry name" value="LytTr DNA-binding domain"/>
    <property type="match status" value="1"/>
</dbReference>
<dbReference type="PANTHER" id="PTHR37299">
    <property type="entry name" value="TRANSCRIPTIONAL REGULATOR-RELATED"/>
    <property type="match status" value="1"/>
</dbReference>
<dbReference type="PANTHER" id="PTHR37299:SF1">
    <property type="entry name" value="STAGE 0 SPORULATION PROTEIN A HOMOLOG"/>
    <property type="match status" value="1"/>
</dbReference>
<dbReference type="EMBL" id="VOOR01000086">
    <property type="protein sequence ID" value="TXB59748.1"/>
    <property type="molecule type" value="Genomic_DNA"/>
</dbReference>
<feature type="domain" description="HTH LytTR-type" evidence="3">
    <location>
        <begin position="163"/>
        <end position="251"/>
    </location>
</feature>
<dbReference type="InterPro" id="IPR001789">
    <property type="entry name" value="Sig_transdc_resp-reg_receiver"/>
</dbReference>
<evidence type="ECO:0000259" key="3">
    <source>
        <dbReference type="PROSITE" id="PS50930"/>
    </source>
</evidence>
<dbReference type="OrthoDB" id="1646880at2"/>
<dbReference type="InterPro" id="IPR046947">
    <property type="entry name" value="LytR-like"/>
</dbReference>
<evidence type="ECO:0000313" key="5">
    <source>
        <dbReference type="Proteomes" id="UP000321580"/>
    </source>
</evidence>
<dbReference type="PROSITE" id="PS50930">
    <property type="entry name" value="HTH_LYTTR"/>
    <property type="match status" value="1"/>
</dbReference>
<dbReference type="Gene3D" id="3.40.50.2300">
    <property type="match status" value="1"/>
</dbReference>
<reference evidence="4 5" key="1">
    <citation type="submission" date="2019-08" db="EMBL/GenBank/DDBJ databases">
        <title>Genome of Phaeodactylibacter luteus.</title>
        <authorList>
            <person name="Bowman J.P."/>
        </authorList>
    </citation>
    <scope>NUCLEOTIDE SEQUENCE [LARGE SCALE GENOMIC DNA]</scope>
    <source>
        <strain evidence="4 5">KCTC 42180</strain>
    </source>
</reference>
<keyword evidence="5" id="KW-1185">Reference proteome</keyword>
<sequence>MKTHKKLDQLNVLIYDEDLKSAAHTKHLLQKAGAQSSLAISSLEALDQQLEHELLHVCLLNIPSQQHPQYTADVCEQIRQAEALIPIIFSAEAVSKELYQEMERQHPSSFLKKGYTLLELQQALELAALQLENEELRENQGAQFAGSPTDRVFFRVGDSIRGVDPSDISYFFAKNKFTFARFGERQYATAVQIKVLAQSLRPLFVRCHRKFLVNVNHIDYILPKEDKVKVGNELLPIGHTYRKQFLAQIHFLR</sequence>
<dbReference type="PROSITE" id="PS50110">
    <property type="entry name" value="RESPONSE_REGULATORY"/>
    <property type="match status" value="1"/>
</dbReference>
<evidence type="ECO:0000256" key="1">
    <source>
        <dbReference type="PROSITE-ProRule" id="PRU00169"/>
    </source>
</evidence>
<gene>
    <name evidence="4" type="ORF">FRY97_20990</name>
</gene>
<feature type="domain" description="Response regulatory" evidence="2">
    <location>
        <begin position="11"/>
        <end position="128"/>
    </location>
</feature>
<dbReference type="SUPFAM" id="SSF52172">
    <property type="entry name" value="CheY-like"/>
    <property type="match status" value="1"/>
</dbReference>
<dbReference type="InterPro" id="IPR011006">
    <property type="entry name" value="CheY-like_superfamily"/>
</dbReference>
<proteinExistence type="predicted"/>
<dbReference type="AlphaFoldDB" id="A0A5C6RFE1"/>
<comment type="caution">
    <text evidence="1">Lacks conserved residue(s) required for the propagation of feature annotation.</text>
</comment>
<dbReference type="InterPro" id="IPR007492">
    <property type="entry name" value="LytTR_DNA-bd_dom"/>
</dbReference>
<dbReference type="Pfam" id="PF04397">
    <property type="entry name" value="LytTR"/>
    <property type="match status" value="1"/>
</dbReference>
<comment type="caution">
    <text evidence="4">The sequence shown here is derived from an EMBL/GenBank/DDBJ whole genome shotgun (WGS) entry which is preliminary data.</text>
</comment>
<dbReference type="RefSeq" id="WP_147169590.1">
    <property type="nucleotide sequence ID" value="NZ_VOOR01000086.1"/>
</dbReference>
<dbReference type="GO" id="GO:0003677">
    <property type="term" value="F:DNA binding"/>
    <property type="evidence" value="ECO:0007669"/>
    <property type="project" value="InterPro"/>
</dbReference>